<organism evidence="2 3">
    <name type="scientific">Nocardiopsis exhalans</name>
    <dbReference type="NCBI Taxonomy" id="163604"/>
    <lineage>
        <taxon>Bacteria</taxon>
        <taxon>Bacillati</taxon>
        <taxon>Actinomycetota</taxon>
        <taxon>Actinomycetes</taxon>
        <taxon>Streptosporangiales</taxon>
        <taxon>Nocardiopsidaceae</taxon>
        <taxon>Nocardiopsis</taxon>
    </lineage>
</organism>
<name>A0ABY5D9T6_9ACTN</name>
<evidence type="ECO:0000313" key="2">
    <source>
        <dbReference type="EMBL" id="USY21109.1"/>
    </source>
</evidence>
<gene>
    <name evidence="2" type="ORF">NE857_05565</name>
</gene>
<sequence length="137" mass="14749">MRHWFGGAVPDFVVTPGHQVDSESGGFGHLALLSPNVSLWVYDVGSGERVTDLQDAHGEPMSEVLSGSYGELPRFRGPEGTRQVLAGQAPSSGAPENDDGQDEQTLRFILTTTDLADLLAQAEQRITELEELVSDGR</sequence>
<accession>A0ABY5D9T6</accession>
<evidence type="ECO:0000256" key="1">
    <source>
        <dbReference type="SAM" id="MobiDB-lite"/>
    </source>
</evidence>
<dbReference type="Proteomes" id="UP001055940">
    <property type="component" value="Chromosome"/>
</dbReference>
<protein>
    <submittedName>
        <fullName evidence="2">Uncharacterized protein</fullName>
    </submittedName>
</protein>
<feature type="region of interest" description="Disordered" evidence="1">
    <location>
        <begin position="84"/>
        <end position="104"/>
    </location>
</feature>
<proteinExistence type="predicted"/>
<dbReference type="EMBL" id="CP099837">
    <property type="protein sequence ID" value="USY21109.1"/>
    <property type="molecule type" value="Genomic_DNA"/>
</dbReference>
<evidence type="ECO:0000313" key="3">
    <source>
        <dbReference type="Proteomes" id="UP001055940"/>
    </source>
</evidence>
<keyword evidence="3" id="KW-1185">Reference proteome</keyword>
<reference evidence="2" key="1">
    <citation type="submission" date="2022-06" db="EMBL/GenBank/DDBJ databases">
        <authorList>
            <person name="Ping M."/>
        </authorList>
    </citation>
    <scope>NUCLEOTIDE SEQUENCE</scope>
    <source>
        <strain evidence="2">JCM11759T</strain>
    </source>
</reference>
<dbReference type="RefSeq" id="WP_254420058.1">
    <property type="nucleotide sequence ID" value="NZ_BAAAJB010000020.1"/>
</dbReference>